<evidence type="ECO:0000256" key="2">
    <source>
        <dbReference type="ARBA" id="ARBA00022475"/>
    </source>
</evidence>
<evidence type="ECO:0000256" key="1">
    <source>
        <dbReference type="ARBA" id="ARBA00004651"/>
    </source>
</evidence>
<sequence>MSVFETIRLALRALLRNKLRSLLTMLGIMIGVASVIAMTSIGEGARRQVEQVFASMGTNLLVILPGPSMMGGARSGFGSASTLTWADLDAIRVSVPSVRAVAPQLRTMGQLVSDEQNWSTQVTGTNADYFEIRSWGIERGRNFDHADLDGAARVVILGRTSADKLFGPGIDPVGRAVRIQNVPFEIIGLLESKGQSGGGQDNDDAAFVPVSTYQTRIAGGLQAYVNGAILVGTSSPEATVRAQRQIGELLRERHRIPHGKEDDFSIRNLTEAASAMQDTTKTMTMLLASIAAVSLVVGGIGIMNIMLVSVTERTREIGIRMAVGATPGDILAQFLVESVVLSVAGGLIGLTIGALASTRIAAVFGWPSVIGLDVATIAIAFSAAVGVGFGLYPARKASRLDPIEALRFE</sequence>
<gene>
    <name evidence="10" type="ORF">AKJ08_1250</name>
</gene>
<protein>
    <submittedName>
        <fullName evidence="10">Macrolide export ATP-binding/permease protein MacB</fullName>
    </submittedName>
</protein>
<keyword evidence="10" id="KW-0067">ATP-binding</keyword>
<dbReference type="AlphaFoldDB" id="A0A0K1PBE7"/>
<dbReference type="PATRIC" id="fig|1391653.3.peg.1308"/>
<keyword evidence="11" id="KW-1185">Reference proteome</keyword>
<keyword evidence="10" id="KW-0547">Nucleotide-binding</keyword>
<comment type="similarity">
    <text evidence="6">Belongs to the ABC-4 integral membrane protein family.</text>
</comment>
<dbReference type="GO" id="GO:0022857">
    <property type="term" value="F:transmembrane transporter activity"/>
    <property type="evidence" value="ECO:0007669"/>
    <property type="project" value="TreeGrafter"/>
</dbReference>
<feature type="transmembrane region" description="Helical" evidence="7">
    <location>
        <begin position="368"/>
        <end position="392"/>
    </location>
</feature>
<dbReference type="Proteomes" id="UP000055590">
    <property type="component" value="Chromosome"/>
</dbReference>
<keyword evidence="5 7" id="KW-0472">Membrane</keyword>
<keyword evidence="3 7" id="KW-0812">Transmembrane</keyword>
<keyword evidence="2" id="KW-1003">Cell membrane</keyword>
<dbReference type="InterPro" id="IPR050250">
    <property type="entry name" value="Macrolide_Exporter_MacB"/>
</dbReference>
<dbReference type="PANTHER" id="PTHR30572">
    <property type="entry name" value="MEMBRANE COMPONENT OF TRANSPORTER-RELATED"/>
    <property type="match status" value="1"/>
</dbReference>
<dbReference type="Pfam" id="PF12704">
    <property type="entry name" value="MacB_PCD"/>
    <property type="match status" value="1"/>
</dbReference>
<evidence type="ECO:0000256" key="5">
    <source>
        <dbReference type="ARBA" id="ARBA00023136"/>
    </source>
</evidence>
<dbReference type="InterPro" id="IPR003838">
    <property type="entry name" value="ABC3_permease_C"/>
</dbReference>
<evidence type="ECO:0000256" key="7">
    <source>
        <dbReference type="SAM" id="Phobius"/>
    </source>
</evidence>
<dbReference type="GO" id="GO:0005886">
    <property type="term" value="C:plasma membrane"/>
    <property type="evidence" value="ECO:0007669"/>
    <property type="project" value="UniProtKB-SubCell"/>
</dbReference>
<name>A0A0K1PBE7_9BACT</name>
<reference evidence="10 11" key="1">
    <citation type="submission" date="2015-08" db="EMBL/GenBank/DDBJ databases">
        <authorList>
            <person name="Babu N.S."/>
            <person name="Beckwith C.J."/>
            <person name="Beseler K.G."/>
            <person name="Brison A."/>
            <person name="Carone J.V."/>
            <person name="Caskin T.P."/>
            <person name="Diamond M."/>
            <person name="Durham M.E."/>
            <person name="Foxe J.M."/>
            <person name="Go M."/>
            <person name="Henderson B.A."/>
            <person name="Jones I.B."/>
            <person name="McGettigan J.A."/>
            <person name="Micheletti S.J."/>
            <person name="Nasrallah M.E."/>
            <person name="Ortiz D."/>
            <person name="Piller C.R."/>
            <person name="Privatt S.R."/>
            <person name="Schneider S.L."/>
            <person name="Sharp S."/>
            <person name="Smith T.C."/>
            <person name="Stanton J.D."/>
            <person name="Ullery H.E."/>
            <person name="Wilson R.J."/>
            <person name="Serrano M.G."/>
            <person name="Buck G."/>
            <person name="Lee V."/>
            <person name="Wang Y."/>
            <person name="Carvalho R."/>
            <person name="Voegtly L."/>
            <person name="Shi R."/>
            <person name="Duckworth R."/>
            <person name="Johnson A."/>
            <person name="Loviza R."/>
            <person name="Walstead R."/>
            <person name="Shah Z."/>
            <person name="Kiflezghi M."/>
            <person name="Wade K."/>
            <person name="Ball S.L."/>
            <person name="Bradley K.W."/>
            <person name="Asai D.J."/>
            <person name="Bowman C.A."/>
            <person name="Russell D.A."/>
            <person name="Pope W.H."/>
            <person name="Jacobs-Sera D."/>
            <person name="Hendrix R.W."/>
            <person name="Hatfull G.F."/>
        </authorList>
    </citation>
    <scope>NUCLEOTIDE SEQUENCE [LARGE SCALE GENOMIC DNA]</scope>
    <source>
        <strain evidence="10 11">DSM 27710</strain>
    </source>
</reference>
<evidence type="ECO:0000256" key="3">
    <source>
        <dbReference type="ARBA" id="ARBA00022692"/>
    </source>
</evidence>
<evidence type="ECO:0000256" key="4">
    <source>
        <dbReference type="ARBA" id="ARBA00022989"/>
    </source>
</evidence>
<feature type="transmembrane region" description="Helical" evidence="7">
    <location>
        <begin position="21"/>
        <end position="41"/>
    </location>
</feature>
<evidence type="ECO:0000313" key="10">
    <source>
        <dbReference type="EMBL" id="AKU90863.1"/>
    </source>
</evidence>
<dbReference type="RefSeq" id="WP_050725262.1">
    <property type="nucleotide sequence ID" value="NZ_CP012332.1"/>
</dbReference>
<keyword evidence="4 7" id="KW-1133">Transmembrane helix</keyword>
<dbReference type="KEGG" id="vin:AKJ08_1250"/>
<dbReference type="GO" id="GO:0005524">
    <property type="term" value="F:ATP binding"/>
    <property type="evidence" value="ECO:0007669"/>
    <property type="project" value="UniProtKB-KW"/>
</dbReference>
<proteinExistence type="inferred from homology"/>
<feature type="transmembrane region" description="Helical" evidence="7">
    <location>
        <begin position="285"/>
        <end position="310"/>
    </location>
</feature>
<dbReference type="InterPro" id="IPR025857">
    <property type="entry name" value="MacB_PCD"/>
</dbReference>
<dbReference type="OrthoDB" id="9802264at2"/>
<feature type="domain" description="MacB-like periplasmic core" evidence="9">
    <location>
        <begin position="21"/>
        <end position="248"/>
    </location>
</feature>
<dbReference type="Pfam" id="PF02687">
    <property type="entry name" value="FtsX"/>
    <property type="match status" value="1"/>
</dbReference>
<feature type="domain" description="ABC3 transporter permease C-terminal" evidence="8">
    <location>
        <begin position="289"/>
        <end position="402"/>
    </location>
</feature>
<dbReference type="PANTHER" id="PTHR30572:SF4">
    <property type="entry name" value="ABC TRANSPORTER PERMEASE YTRF"/>
    <property type="match status" value="1"/>
</dbReference>
<organism evidence="10 11">
    <name type="scientific">Vulgatibacter incomptus</name>
    <dbReference type="NCBI Taxonomy" id="1391653"/>
    <lineage>
        <taxon>Bacteria</taxon>
        <taxon>Pseudomonadati</taxon>
        <taxon>Myxococcota</taxon>
        <taxon>Myxococcia</taxon>
        <taxon>Myxococcales</taxon>
        <taxon>Cystobacterineae</taxon>
        <taxon>Vulgatibacteraceae</taxon>
        <taxon>Vulgatibacter</taxon>
    </lineage>
</organism>
<comment type="subcellular location">
    <subcellularLocation>
        <location evidence="1">Cell membrane</location>
        <topology evidence="1">Multi-pass membrane protein</topology>
    </subcellularLocation>
</comment>
<dbReference type="EMBL" id="CP012332">
    <property type="protein sequence ID" value="AKU90863.1"/>
    <property type="molecule type" value="Genomic_DNA"/>
</dbReference>
<evidence type="ECO:0000259" key="9">
    <source>
        <dbReference type="Pfam" id="PF12704"/>
    </source>
</evidence>
<evidence type="ECO:0000256" key="6">
    <source>
        <dbReference type="ARBA" id="ARBA00038076"/>
    </source>
</evidence>
<accession>A0A0K1PBE7</accession>
<evidence type="ECO:0000313" key="11">
    <source>
        <dbReference type="Proteomes" id="UP000055590"/>
    </source>
</evidence>
<feature type="transmembrane region" description="Helical" evidence="7">
    <location>
        <begin position="330"/>
        <end position="356"/>
    </location>
</feature>
<dbReference type="STRING" id="1391653.AKJ08_1250"/>
<evidence type="ECO:0000259" key="8">
    <source>
        <dbReference type="Pfam" id="PF02687"/>
    </source>
</evidence>